<dbReference type="Proteomes" id="UP000268094">
    <property type="component" value="Unassembled WGS sequence"/>
</dbReference>
<organism evidence="1 2">
    <name type="scientific">Corallococcus terminator</name>
    <dbReference type="NCBI Taxonomy" id="2316733"/>
    <lineage>
        <taxon>Bacteria</taxon>
        <taxon>Pseudomonadati</taxon>
        <taxon>Myxococcota</taxon>
        <taxon>Myxococcia</taxon>
        <taxon>Myxococcales</taxon>
        <taxon>Cystobacterineae</taxon>
        <taxon>Myxococcaceae</taxon>
        <taxon>Corallococcus</taxon>
    </lineage>
</organism>
<protein>
    <submittedName>
        <fullName evidence="1">Uncharacterized protein</fullName>
    </submittedName>
</protein>
<reference evidence="2" key="1">
    <citation type="submission" date="2018-09" db="EMBL/GenBank/DDBJ databases">
        <authorList>
            <person name="Livingstone P.G."/>
            <person name="Whitworth D.E."/>
        </authorList>
    </citation>
    <scope>NUCLEOTIDE SEQUENCE [LARGE SCALE GENOMIC DNA]</scope>
    <source>
        <strain evidence="2">CA054A</strain>
    </source>
</reference>
<evidence type="ECO:0000313" key="1">
    <source>
        <dbReference type="EMBL" id="RKG91123.1"/>
    </source>
</evidence>
<dbReference type="AlphaFoldDB" id="A0A3A8JNL1"/>
<dbReference type="EMBL" id="RAVZ01000048">
    <property type="protein sequence ID" value="RKG91123.1"/>
    <property type="molecule type" value="Genomic_DNA"/>
</dbReference>
<sequence>MFFRDMGQSRVGARVFLAQTRTPQGLGACVVLKRSRGDSFPDTGGASLFPTRTSRSCASTNAWPVRAAPSDPRRRVC</sequence>
<keyword evidence="2" id="KW-1185">Reference proteome</keyword>
<accession>A0A3A8JNL1</accession>
<evidence type="ECO:0000313" key="2">
    <source>
        <dbReference type="Proteomes" id="UP000268094"/>
    </source>
</evidence>
<name>A0A3A8JNL1_9BACT</name>
<comment type="caution">
    <text evidence="1">The sequence shown here is derived from an EMBL/GenBank/DDBJ whole genome shotgun (WGS) entry which is preliminary data.</text>
</comment>
<gene>
    <name evidence="1" type="ORF">D7V88_09955</name>
</gene>
<proteinExistence type="predicted"/>